<dbReference type="EMBL" id="LHPI01000013">
    <property type="protein sequence ID" value="KOO06837.1"/>
    <property type="molecule type" value="Genomic_DNA"/>
</dbReference>
<feature type="chain" id="PRO_5005600370" evidence="1">
    <location>
        <begin position="25"/>
        <end position="287"/>
    </location>
</feature>
<gene>
    <name evidence="2" type="ORF">AKJ31_14095</name>
</gene>
<protein>
    <submittedName>
        <fullName evidence="2">Uncharacterized protein</fullName>
    </submittedName>
</protein>
<dbReference type="OrthoDB" id="6564016at2"/>
<sequence length="287" mass="31488">MRLRGVSKALVGTLAALTFSNAMADPLLDQAERLAQQEAAKGKLSAKALVGGMSDLDVKTALQNFNKLHWTQILPVNDLIMVENDKGEKLLMDSKARIAIRGNVEVYDMWNKRPINTQADAKAAWMVTLERFGVRSGDLASFRYGLKKDKPDVTVLVDPSGDFNLKLFDQMKAMADKYSFEIVLAPLLGGESINESLKLWCAKDRQKSLDELMAQKSATGEIFPTCNKDPLIKALGVAGVLQIKGLPFFIRADGLQLQGAPDSLSEFMSRNVDNIGEVIVNDVKASK</sequence>
<evidence type="ECO:0000313" key="3">
    <source>
        <dbReference type="Proteomes" id="UP000037530"/>
    </source>
</evidence>
<dbReference type="PATRIC" id="fig|171383.3.peg.2879"/>
<keyword evidence="3" id="KW-1185">Reference proteome</keyword>
<dbReference type="AlphaFoldDB" id="A0A0M0HY98"/>
<proteinExistence type="predicted"/>
<accession>A0A0M0HY98</accession>
<reference evidence="3" key="1">
    <citation type="submission" date="2015-08" db="EMBL/GenBank/DDBJ databases">
        <title>Vibrio galatheae sp. nov., a novel member of the Vibrionaceae family isolated from the Solomon Islands.</title>
        <authorList>
            <person name="Giubergia S."/>
            <person name="Machado H."/>
            <person name="Mateiu R.V."/>
            <person name="Gram L."/>
        </authorList>
    </citation>
    <scope>NUCLEOTIDE SEQUENCE [LARGE SCALE GENOMIC DNA]</scope>
    <source>
        <strain evidence="3">DSM 19134</strain>
    </source>
</reference>
<dbReference type="Gene3D" id="3.40.30.10">
    <property type="entry name" value="Glutaredoxin"/>
    <property type="match status" value="1"/>
</dbReference>
<dbReference type="RefSeq" id="WP_053409750.1">
    <property type="nucleotide sequence ID" value="NZ_LHPI01000013.1"/>
</dbReference>
<organism evidence="2 3">
    <name type="scientific">Vibrio hepatarius</name>
    <dbReference type="NCBI Taxonomy" id="171383"/>
    <lineage>
        <taxon>Bacteria</taxon>
        <taxon>Pseudomonadati</taxon>
        <taxon>Pseudomonadota</taxon>
        <taxon>Gammaproteobacteria</taxon>
        <taxon>Vibrionales</taxon>
        <taxon>Vibrionaceae</taxon>
        <taxon>Vibrio</taxon>
        <taxon>Vibrio oreintalis group</taxon>
    </lineage>
</organism>
<name>A0A0M0HY98_9VIBR</name>
<comment type="caution">
    <text evidence="2">The sequence shown here is derived from an EMBL/GenBank/DDBJ whole genome shotgun (WGS) entry which is preliminary data.</text>
</comment>
<dbReference type="STRING" id="171383.AKJ31_14095"/>
<feature type="signal peptide" evidence="1">
    <location>
        <begin position="1"/>
        <end position="24"/>
    </location>
</feature>
<dbReference type="SUPFAM" id="SSF52833">
    <property type="entry name" value="Thioredoxin-like"/>
    <property type="match status" value="1"/>
</dbReference>
<evidence type="ECO:0000313" key="2">
    <source>
        <dbReference type="EMBL" id="KOO06837.1"/>
    </source>
</evidence>
<dbReference type="Proteomes" id="UP000037530">
    <property type="component" value="Unassembled WGS sequence"/>
</dbReference>
<dbReference type="InterPro" id="IPR036249">
    <property type="entry name" value="Thioredoxin-like_sf"/>
</dbReference>
<keyword evidence="1" id="KW-0732">Signal</keyword>
<evidence type="ECO:0000256" key="1">
    <source>
        <dbReference type="SAM" id="SignalP"/>
    </source>
</evidence>